<name>A0A0D8FWX6_9ACTN</name>
<evidence type="ECO:0000256" key="12">
    <source>
        <dbReference type="SAM" id="Phobius"/>
    </source>
</evidence>
<feature type="transmembrane region" description="Helical" evidence="12">
    <location>
        <begin position="86"/>
        <end position="110"/>
    </location>
</feature>
<sequence>MTQYLPIVVMLVLGALFASGSFVASGLFAPRRPHRAKSAPYECGIVPRSEVAERFPVRFYLVAMIFIIFDIEIIFLYPFAAAAGALGTFGVIEIATFALVVFIAFAYLVANGALSWGPKRGASVDTRVAHRVDLGELTASMVRGGRG</sequence>
<dbReference type="EMBL" id="JXUW01000003">
    <property type="protein sequence ID" value="KJE77671.1"/>
    <property type="molecule type" value="Genomic_DNA"/>
</dbReference>
<reference evidence="13 14" key="1">
    <citation type="submission" date="2015-01" db="EMBL/GenBank/DDBJ databases">
        <title>Draft genome of the acidophilic iron oxidizer Ferrimicrobium acidiphilum strain T23.</title>
        <authorList>
            <person name="Poehlein A."/>
            <person name="Eisen S."/>
            <person name="Schloemann M."/>
            <person name="Johnson B.D."/>
            <person name="Daniel R."/>
            <person name="Muehling M."/>
        </authorList>
    </citation>
    <scope>NUCLEOTIDE SEQUENCE [LARGE SCALE GENOMIC DNA]</scope>
    <source>
        <strain evidence="13 14">T23</strain>
    </source>
</reference>
<dbReference type="GO" id="GO:0005886">
    <property type="term" value="C:plasma membrane"/>
    <property type="evidence" value="ECO:0007669"/>
    <property type="project" value="UniProtKB-SubCell"/>
</dbReference>
<organism evidence="13 14">
    <name type="scientific">Ferrimicrobium acidiphilum DSM 19497</name>
    <dbReference type="NCBI Taxonomy" id="1121877"/>
    <lineage>
        <taxon>Bacteria</taxon>
        <taxon>Bacillati</taxon>
        <taxon>Actinomycetota</taxon>
        <taxon>Acidimicrobiia</taxon>
        <taxon>Acidimicrobiales</taxon>
        <taxon>Acidimicrobiaceae</taxon>
        <taxon>Ferrimicrobium</taxon>
    </lineage>
</organism>
<gene>
    <name evidence="13" type="primary">nqo7</name>
    <name evidence="13" type="ORF">FEAC_04150</name>
</gene>
<comment type="function">
    <text evidence="11">NDH-1 shuttles electrons from NADH, via FMN and iron-sulfur (Fe-S) centers, to quinones in the respiratory chain.</text>
</comment>
<comment type="similarity">
    <text evidence="2 11">Belongs to the complex I subunit 3 family.</text>
</comment>
<accession>A0A0D8FWX6</accession>
<feature type="transmembrane region" description="Helical" evidence="12">
    <location>
        <begin position="6"/>
        <end position="29"/>
    </location>
</feature>
<dbReference type="Gene3D" id="1.20.58.1610">
    <property type="entry name" value="NADH:ubiquinone/plastoquinone oxidoreductase, chain 3"/>
    <property type="match status" value="1"/>
</dbReference>
<keyword evidence="4" id="KW-1003">Cell membrane</keyword>
<dbReference type="AlphaFoldDB" id="A0A0D8FWX6"/>
<evidence type="ECO:0000256" key="3">
    <source>
        <dbReference type="ARBA" id="ARBA00022448"/>
    </source>
</evidence>
<evidence type="ECO:0000256" key="9">
    <source>
        <dbReference type="ARBA" id="ARBA00023027"/>
    </source>
</evidence>
<comment type="subcellular location">
    <subcellularLocation>
        <location evidence="11">Cell membrane</location>
        <topology evidence="11">Multi-pass membrane protein</topology>
    </subcellularLocation>
    <subcellularLocation>
        <location evidence="1">Membrane</location>
    </subcellularLocation>
</comment>
<evidence type="ECO:0000256" key="2">
    <source>
        <dbReference type="ARBA" id="ARBA00008472"/>
    </source>
</evidence>
<dbReference type="GO" id="GO:0008137">
    <property type="term" value="F:NADH dehydrogenase (ubiquinone) activity"/>
    <property type="evidence" value="ECO:0007669"/>
    <property type="project" value="InterPro"/>
</dbReference>
<keyword evidence="13" id="KW-0560">Oxidoreductase</keyword>
<protein>
    <recommendedName>
        <fullName evidence="11">NADH-quinone oxidoreductase subunit</fullName>
        <ecNumber evidence="11">7.1.1.-</ecNumber>
    </recommendedName>
</protein>
<dbReference type="Proteomes" id="UP000032336">
    <property type="component" value="Unassembled WGS sequence"/>
</dbReference>
<dbReference type="PANTHER" id="PTHR11058:SF22">
    <property type="entry name" value="NADH-QUINONE OXIDOREDUCTASE SUBUNIT A"/>
    <property type="match status" value="1"/>
</dbReference>
<evidence type="ECO:0000313" key="14">
    <source>
        <dbReference type="Proteomes" id="UP000032336"/>
    </source>
</evidence>
<keyword evidence="6 11" id="KW-0874">Quinone</keyword>
<dbReference type="InterPro" id="IPR038430">
    <property type="entry name" value="NDAH_ubi_oxred_su3_sf"/>
</dbReference>
<comment type="caution">
    <text evidence="13">The sequence shown here is derived from an EMBL/GenBank/DDBJ whole genome shotgun (WGS) entry which is preliminary data.</text>
</comment>
<proteinExistence type="inferred from homology"/>
<keyword evidence="7" id="KW-1278">Translocase</keyword>
<dbReference type="STRING" id="1121877.FEAC_04150"/>
<dbReference type="GeneID" id="78371741"/>
<keyword evidence="14" id="KW-1185">Reference proteome</keyword>
<keyword evidence="9 11" id="KW-0520">NAD</keyword>
<dbReference type="InterPro" id="IPR000440">
    <property type="entry name" value="NADH_UbQ/plastoQ_OxRdtase_su3"/>
</dbReference>
<dbReference type="GO" id="GO:0030964">
    <property type="term" value="C:NADH dehydrogenase complex"/>
    <property type="evidence" value="ECO:0007669"/>
    <property type="project" value="TreeGrafter"/>
</dbReference>
<evidence type="ECO:0000256" key="5">
    <source>
        <dbReference type="ARBA" id="ARBA00022692"/>
    </source>
</evidence>
<comment type="catalytic activity">
    <reaction evidence="11">
        <text>a quinone + NADH + 5 H(+)(in) = a quinol + NAD(+) + 4 H(+)(out)</text>
        <dbReference type="Rhea" id="RHEA:57888"/>
        <dbReference type="ChEBI" id="CHEBI:15378"/>
        <dbReference type="ChEBI" id="CHEBI:24646"/>
        <dbReference type="ChEBI" id="CHEBI:57540"/>
        <dbReference type="ChEBI" id="CHEBI:57945"/>
        <dbReference type="ChEBI" id="CHEBI:132124"/>
    </reaction>
</comment>
<keyword evidence="10 12" id="KW-0472">Membrane</keyword>
<dbReference type="PANTHER" id="PTHR11058">
    <property type="entry name" value="NADH-UBIQUINONE OXIDOREDUCTASE CHAIN 3"/>
    <property type="match status" value="1"/>
</dbReference>
<evidence type="ECO:0000256" key="8">
    <source>
        <dbReference type="ARBA" id="ARBA00022989"/>
    </source>
</evidence>
<dbReference type="Pfam" id="PF00507">
    <property type="entry name" value="Oxidored_q4"/>
    <property type="match status" value="1"/>
</dbReference>
<dbReference type="eggNOG" id="COG0838">
    <property type="taxonomic scope" value="Bacteria"/>
</dbReference>
<dbReference type="EC" id="7.1.1.-" evidence="11"/>
<evidence type="ECO:0000256" key="4">
    <source>
        <dbReference type="ARBA" id="ARBA00022475"/>
    </source>
</evidence>
<keyword evidence="3" id="KW-0813">Transport</keyword>
<evidence type="ECO:0000256" key="1">
    <source>
        <dbReference type="ARBA" id="ARBA00004370"/>
    </source>
</evidence>
<feature type="transmembrane region" description="Helical" evidence="12">
    <location>
        <begin position="59"/>
        <end position="80"/>
    </location>
</feature>
<dbReference type="GO" id="GO:0048038">
    <property type="term" value="F:quinone binding"/>
    <property type="evidence" value="ECO:0007669"/>
    <property type="project" value="UniProtKB-KW"/>
</dbReference>
<evidence type="ECO:0000256" key="11">
    <source>
        <dbReference type="RuleBase" id="RU003639"/>
    </source>
</evidence>
<evidence type="ECO:0000256" key="7">
    <source>
        <dbReference type="ARBA" id="ARBA00022967"/>
    </source>
</evidence>
<evidence type="ECO:0000313" key="13">
    <source>
        <dbReference type="EMBL" id="KJE77671.1"/>
    </source>
</evidence>
<keyword evidence="5 11" id="KW-0812">Transmembrane</keyword>
<dbReference type="GO" id="GO:0016491">
    <property type="term" value="F:oxidoreductase activity"/>
    <property type="evidence" value="ECO:0007669"/>
    <property type="project" value="UniProtKB-KW"/>
</dbReference>
<keyword evidence="8 12" id="KW-1133">Transmembrane helix</keyword>
<dbReference type="RefSeq" id="WP_201773818.1">
    <property type="nucleotide sequence ID" value="NZ_JQKF01000009.1"/>
</dbReference>
<dbReference type="PATRIC" id="fig|1121877.4.peg.451"/>
<evidence type="ECO:0000256" key="6">
    <source>
        <dbReference type="ARBA" id="ARBA00022719"/>
    </source>
</evidence>
<evidence type="ECO:0000256" key="10">
    <source>
        <dbReference type="ARBA" id="ARBA00023136"/>
    </source>
</evidence>